<accession>A0A511T8W3</accession>
<evidence type="ECO:0000313" key="2">
    <source>
        <dbReference type="EMBL" id="GEN10616.1"/>
    </source>
</evidence>
<organism evidence="2 5">
    <name type="scientific">Myxococcus fulvus</name>
    <dbReference type="NCBI Taxonomy" id="33"/>
    <lineage>
        <taxon>Bacteria</taxon>
        <taxon>Pseudomonadati</taxon>
        <taxon>Myxococcota</taxon>
        <taxon>Myxococcia</taxon>
        <taxon>Myxococcales</taxon>
        <taxon>Cystobacterineae</taxon>
        <taxon>Myxococcaceae</taxon>
        <taxon>Myxococcus</taxon>
    </lineage>
</organism>
<protein>
    <recommendedName>
        <fullName evidence="6">TolC family protein</fullName>
    </recommendedName>
</protein>
<dbReference type="AlphaFoldDB" id="A0A511T8W3"/>
<evidence type="ECO:0000313" key="4">
    <source>
        <dbReference type="Proteomes" id="UP000183760"/>
    </source>
</evidence>
<evidence type="ECO:0000313" key="5">
    <source>
        <dbReference type="Proteomes" id="UP000321514"/>
    </source>
</evidence>
<evidence type="ECO:0008006" key="6">
    <source>
        <dbReference type="Google" id="ProtNLM"/>
    </source>
</evidence>
<dbReference type="RefSeq" id="WP_074951998.1">
    <property type="nucleotide sequence ID" value="NZ_BJXR01000039.1"/>
</dbReference>
<keyword evidence="1" id="KW-0732">Signal</keyword>
<evidence type="ECO:0000313" key="3">
    <source>
        <dbReference type="EMBL" id="SET78580.1"/>
    </source>
</evidence>
<evidence type="ECO:0000256" key="1">
    <source>
        <dbReference type="SAM" id="SignalP"/>
    </source>
</evidence>
<dbReference type="STRING" id="1334629.MFUL124B02_24145"/>
<keyword evidence="4" id="KW-1185">Reference proteome</keyword>
<reference evidence="3 4" key="1">
    <citation type="submission" date="2016-10" db="EMBL/GenBank/DDBJ databases">
        <authorList>
            <person name="Varghese N."/>
            <person name="Submissions S."/>
        </authorList>
    </citation>
    <scope>NUCLEOTIDE SEQUENCE [LARGE SCALE GENOMIC DNA]</scope>
    <source>
        <strain evidence="3 4">DSM 16525</strain>
    </source>
</reference>
<name>A0A511T8W3_MYXFU</name>
<feature type="chain" id="PRO_5022963648" description="TolC family protein" evidence="1">
    <location>
        <begin position="23"/>
        <end position="376"/>
    </location>
</feature>
<feature type="signal peptide" evidence="1">
    <location>
        <begin position="1"/>
        <end position="22"/>
    </location>
</feature>
<dbReference type="OrthoDB" id="5505163at2"/>
<dbReference type="Proteomes" id="UP000183760">
    <property type="component" value="Unassembled WGS sequence"/>
</dbReference>
<sequence>MRKSLTCGVLLLLAARTPVSWAQSTPEATTLDARLEERSAGYCDWVQGMGDAEAALELAPEVFGSFGAVNTGEAEGGSALGKPKLRVTAGLSYDFVGLYRGRTIHRRAAAECRRYQALSSLQAAVRQGSGLGEDSALEARARVLQDALPRAEALVTALRDDLKEGRATLEELNAVQVRLDHLRSLSTDTALARERLAARPAFARGQRLETLLEELRAADDAVESAAGGLRRARAWQLSVRGGYDEVFDVDQDVPLFGQVMLTYDLGHLWQGKANARARDGRRRSTLHDVEGMNQQVSELLVELRSRHRTEEARLREVSALVTDLEGQLRDVEALQTREIRRFRDYLLLELARLRAEQAYLTAHVEALTSFLGNTAP</sequence>
<dbReference type="Proteomes" id="UP000321514">
    <property type="component" value="Unassembled WGS sequence"/>
</dbReference>
<dbReference type="EMBL" id="FOIB01000003">
    <property type="protein sequence ID" value="SET78580.1"/>
    <property type="molecule type" value="Genomic_DNA"/>
</dbReference>
<reference evidence="2 5" key="2">
    <citation type="submission" date="2019-07" db="EMBL/GenBank/DDBJ databases">
        <title>Whole genome shotgun sequence of Myxococcus fulvus NBRC 100333.</title>
        <authorList>
            <person name="Hosoyama A."/>
            <person name="Uohara A."/>
            <person name="Ohji S."/>
            <person name="Ichikawa N."/>
        </authorList>
    </citation>
    <scope>NUCLEOTIDE SEQUENCE [LARGE SCALE GENOMIC DNA]</scope>
    <source>
        <strain evidence="2 5">NBRC 100333</strain>
    </source>
</reference>
<gene>
    <name evidence="2" type="ORF">MFU01_56530</name>
    <name evidence="3" type="ORF">SAMN05443572_103213</name>
</gene>
<comment type="caution">
    <text evidence="2">The sequence shown here is derived from an EMBL/GenBank/DDBJ whole genome shotgun (WGS) entry which is preliminary data.</text>
</comment>
<proteinExistence type="predicted"/>
<dbReference type="EMBL" id="BJXR01000039">
    <property type="protein sequence ID" value="GEN10616.1"/>
    <property type="molecule type" value="Genomic_DNA"/>
</dbReference>